<keyword evidence="4" id="KW-1133">Transmembrane helix</keyword>
<name>A0ABU6A1U5_9FLAO</name>
<keyword evidence="8" id="KW-1185">Reference proteome</keyword>
<dbReference type="Gene3D" id="1.25.40.10">
    <property type="entry name" value="Tetratricopeptide repeat domain"/>
    <property type="match status" value="1"/>
</dbReference>
<dbReference type="PROSITE" id="PS01124">
    <property type="entry name" value="HTH_ARAC_FAMILY_2"/>
    <property type="match status" value="1"/>
</dbReference>
<comment type="caution">
    <text evidence="7">The sequence shown here is derived from an EMBL/GenBank/DDBJ whole genome shotgun (WGS) entry which is preliminary data.</text>
</comment>
<dbReference type="PANTHER" id="PTHR43280">
    <property type="entry name" value="ARAC-FAMILY TRANSCRIPTIONAL REGULATOR"/>
    <property type="match status" value="1"/>
</dbReference>
<evidence type="ECO:0000313" key="8">
    <source>
        <dbReference type="Proteomes" id="UP001327027"/>
    </source>
</evidence>
<keyword evidence="4" id="KW-0812">Transmembrane</keyword>
<dbReference type="InterPro" id="IPR011990">
    <property type="entry name" value="TPR-like_helical_dom_sf"/>
</dbReference>
<feature type="chain" id="PRO_5046866368" evidence="5">
    <location>
        <begin position="23"/>
        <end position="578"/>
    </location>
</feature>
<protein>
    <submittedName>
        <fullName evidence="7">Helix-turn-helix domain-containing protein</fullName>
    </submittedName>
</protein>
<keyword evidence="1" id="KW-0805">Transcription regulation</keyword>
<keyword evidence="2" id="KW-0238">DNA-binding</keyword>
<dbReference type="Proteomes" id="UP001327027">
    <property type="component" value="Unassembled WGS sequence"/>
</dbReference>
<organism evidence="7 8">
    <name type="scientific">Aquimarina gracilis</name>
    <dbReference type="NCBI Taxonomy" id="874422"/>
    <lineage>
        <taxon>Bacteria</taxon>
        <taxon>Pseudomonadati</taxon>
        <taxon>Bacteroidota</taxon>
        <taxon>Flavobacteriia</taxon>
        <taxon>Flavobacteriales</taxon>
        <taxon>Flavobacteriaceae</taxon>
        <taxon>Aquimarina</taxon>
    </lineage>
</organism>
<evidence type="ECO:0000313" key="7">
    <source>
        <dbReference type="EMBL" id="MEB3348020.1"/>
    </source>
</evidence>
<feature type="signal peptide" evidence="5">
    <location>
        <begin position="1"/>
        <end position="22"/>
    </location>
</feature>
<dbReference type="InterPro" id="IPR009057">
    <property type="entry name" value="Homeodomain-like_sf"/>
</dbReference>
<gene>
    <name evidence="7" type="ORF">U6A24_21270</name>
</gene>
<dbReference type="InterPro" id="IPR018060">
    <property type="entry name" value="HTH_AraC"/>
</dbReference>
<keyword evidence="5" id="KW-0732">Signal</keyword>
<dbReference type="Gene3D" id="1.10.10.60">
    <property type="entry name" value="Homeodomain-like"/>
    <property type="match status" value="2"/>
</dbReference>
<reference evidence="7 8" key="1">
    <citation type="journal article" date="2013" name="Int. J. Syst. Evol. Microbiol.">
        <title>Aquimarina gracilis sp. nov., isolated from the gut microflora of a mussel, Mytilus coruscus, and emended description of Aquimarina spongiae.</title>
        <authorList>
            <person name="Park S.C."/>
            <person name="Choe H.N."/>
            <person name="Baik K.S."/>
            <person name="Seong C.N."/>
        </authorList>
    </citation>
    <scope>NUCLEOTIDE SEQUENCE [LARGE SCALE GENOMIC DNA]</scope>
    <source>
        <strain evidence="7 8">PSC32</strain>
    </source>
</reference>
<dbReference type="SUPFAM" id="SSF48452">
    <property type="entry name" value="TPR-like"/>
    <property type="match status" value="1"/>
</dbReference>
<proteinExistence type="predicted"/>
<dbReference type="RefSeq" id="WP_324182044.1">
    <property type="nucleotide sequence ID" value="NZ_BAABAW010000006.1"/>
</dbReference>
<dbReference type="Pfam" id="PF12833">
    <property type="entry name" value="HTH_18"/>
    <property type="match status" value="1"/>
</dbReference>
<dbReference type="EMBL" id="JAYKLX010000011">
    <property type="protein sequence ID" value="MEB3348020.1"/>
    <property type="molecule type" value="Genomic_DNA"/>
</dbReference>
<evidence type="ECO:0000256" key="1">
    <source>
        <dbReference type="ARBA" id="ARBA00023015"/>
    </source>
</evidence>
<feature type="domain" description="HTH araC/xylS-type" evidence="6">
    <location>
        <begin position="453"/>
        <end position="565"/>
    </location>
</feature>
<dbReference type="SUPFAM" id="SSF46689">
    <property type="entry name" value="Homeodomain-like"/>
    <property type="match status" value="1"/>
</dbReference>
<dbReference type="SMART" id="SM00342">
    <property type="entry name" value="HTH_ARAC"/>
    <property type="match status" value="1"/>
</dbReference>
<dbReference type="PANTHER" id="PTHR43280:SF2">
    <property type="entry name" value="HTH-TYPE TRANSCRIPTIONAL REGULATOR EXSA"/>
    <property type="match status" value="1"/>
</dbReference>
<evidence type="ECO:0000256" key="3">
    <source>
        <dbReference type="ARBA" id="ARBA00023163"/>
    </source>
</evidence>
<evidence type="ECO:0000256" key="4">
    <source>
        <dbReference type="SAM" id="Phobius"/>
    </source>
</evidence>
<feature type="transmembrane region" description="Helical" evidence="4">
    <location>
        <begin position="389"/>
        <end position="411"/>
    </location>
</feature>
<keyword evidence="3" id="KW-0804">Transcription</keyword>
<sequence>MYKVFVYCFFIKALLFSSITNAQNFKDSIKGKSFDELYNVYNQYKNKENSKAEIAIIEYIAKAKKKGDTLKLMNGFLKYSYITDLENRLKYYDSIISFTKNNPIGDHPASVFFLRAKHFLYEERNIEKTIDNLTEARKYASANNNTNQLYGINYLMGIVKSEHLNEKEEAISIFKDCAQFYAKETEEIHKYQYLFTLHVLAETYIGLKKQDSATFYNNLGYKKASSSSSDLNMMKAYFSLCEGINQYTKQRYSATIDSINKAVSTLILVGDKANTIDSYFYLGKSHYDLGDKETAIVYFKKTDSILETLTSIPQYKHVKTYEYLKDYYKSNNDLQNQNKYLDKLNSLLDNYLNDKIFISTKVKEDYDVPLLLEEQQVLITQLSKNTNTYLYSITILALLLLTSGSLVYYQYRKKQGYRLRFEKLMEEQKTNSKSDPVKATKAVDTEKVLKVPEKHVNYILEKLDVFEKERKYLTVGLSSQSLADDIETNVKYLSRVINHFKNKTFTNYVNELRIDHAVHELKENTTLQKFTIKAIAQEMGYSSAETFSNAFYRQVGIKPSYFIKQLEKTKKDKKNTDH</sequence>
<evidence type="ECO:0000256" key="2">
    <source>
        <dbReference type="ARBA" id="ARBA00023125"/>
    </source>
</evidence>
<accession>A0ABU6A1U5</accession>
<evidence type="ECO:0000256" key="5">
    <source>
        <dbReference type="SAM" id="SignalP"/>
    </source>
</evidence>
<keyword evidence="4" id="KW-0472">Membrane</keyword>
<evidence type="ECO:0000259" key="6">
    <source>
        <dbReference type="PROSITE" id="PS01124"/>
    </source>
</evidence>